<feature type="non-terminal residue" evidence="1">
    <location>
        <position position="1"/>
    </location>
</feature>
<name>A0A381SXT8_9ZZZZ</name>
<protein>
    <submittedName>
        <fullName evidence="1">Uncharacterized protein</fullName>
    </submittedName>
</protein>
<accession>A0A381SXT8</accession>
<gene>
    <name evidence="1" type="ORF">METZ01_LOCUS61684</name>
</gene>
<proteinExistence type="predicted"/>
<sequence length="78" mass="9127">VTLESFNQRSLQLCIYRDEFSSQMSRQSRGQRTPCLPTELTVFARADIYFYGFFIGDADLSLNDDCCFYGLQRLWGQH</sequence>
<reference evidence="1" key="1">
    <citation type="submission" date="2018-05" db="EMBL/GenBank/DDBJ databases">
        <authorList>
            <person name="Lanie J.A."/>
            <person name="Ng W.-L."/>
            <person name="Kazmierczak K.M."/>
            <person name="Andrzejewski T.M."/>
            <person name="Davidsen T.M."/>
            <person name="Wayne K.J."/>
            <person name="Tettelin H."/>
            <person name="Glass J.I."/>
            <person name="Rusch D."/>
            <person name="Podicherti R."/>
            <person name="Tsui H.-C.T."/>
            <person name="Winkler M.E."/>
        </authorList>
    </citation>
    <scope>NUCLEOTIDE SEQUENCE</scope>
</reference>
<dbReference type="AlphaFoldDB" id="A0A381SXT8"/>
<evidence type="ECO:0000313" key="1">
    <source>
        <dbReference type="EMBL" id="SVA08830.1"/>
    </source>
</evidence>
<organism evidence="1">
    <name type="scientific">marine metagenome</name>
    <dbReference type="NCBI Taxonomy" id="408172"/>
    <lineage>
        <taxon>unclassified sequences</taxon>
        <taxon>metagenomes</taxon>
        <taxon>ecological metagenomes</taxon>
    </lineage>
</organism>
<dbReference type="EMBL" id="UINC01003735">
    <property type="protein sequence ID" value="SVA08830.1"/>
    <property type="molecule type" value="Genomic_DNA"/>
</dbReference>